<evidence type="ECO:0000256" key="3">
    <source>
        <dbReference type="ARBA" id="ARBA00022490"/>
    </source>
</evidence>
<dbReference type="GO" id="GO:0008270">
    <property type="term" value="F:zinc ion binding"/>
    <property type="evidence" value="ECO:0007669"/>
    <property type="project" value="TreeGrafter"/>
</dbReference>
<reference evidence="13" key="1">
    <citation type="submission" date="2016-10" db="EMBL/GenBank/DDBJ databases">
        <authorList>
            <person name="Varghese N."/>
            <person name="Submissions S."/>
        </authorList>
    </citation>
    <scope>NUCLEOTIDE SEQUENCE [LARGE SCALE GENOMIC DNA]</scope>
    <source>
        <strain evidence="13">CGMCC 1.11101</strain>
    </source>
</reference>
<dbReference type="PANTHER" id="PTHR33202">
    <property type="entry name" value="ZINC UPTAKE REGULATION PROTEIN"/>
    <property type="match status" value="1"/>
</dbReference>
<dbReference type="EMBL" id="FOVM01000012">
    <property type="protein sequence ID" value="SFO05090.1"/>
    <property type="molecule type" value="Genomic_DNA"/>
</dbReference>
<proteinExistence type="inferred from homology"/>
<dbReference type="GO" id="GO:0045892">
    <property type="term" value="P:negative regulation of DNA-templated transcription"/>
    <property type="evidence" value="ECO:0007669"/>
    <property type="project" value="TreeGrafter"/>
</dbReference>
<protein>
    <submittedName>
        <fullName evidence="12">Fur family transcriptional regulator, ferric uptake regulator</fullName>
    </submittedName>
</protein>
<keyword evidence="5 11" id="KW-0479">Metal-binding</keyword>
<keyword evidence="13" id="KW-1185">Reference proteome</keyword>
<keyword evidence="9" id="KW-0238">DNA-binding</keyword>
<evidence type="ECO:0000256" key="1">
    <source>
        <dbReference type="ARBA" id="ARBA00004496"/>
    </source>
</evidence>
<feature type="binding site" evidence="11">
    <location>
        <position position="96"/>
    </location>
    <ligand>
        <name>Zn(2+)</name>
        <dbReference type="ChEBI" id="CHEBI:29105"/>
    </ligand>
</feature>
<dbReference type="InterPro" id="IPR036390">
    <property type="entry name" value="WH_DNA-bd_sf"/>
</dbReference>
<dbReference type="GO" id="GO:0003700">
    <property type="term" value="F:DNA-binding transcription factor activity"/>
    <property type="evidence" value="ECO:0007669"/>
    <property type="project" value="InterPro"/>
</dbReference>
<evidence type="ECO:0000256" key="2">
    <source>
        <dbReference type="ARBA" id="ARBA00007957"/>
    </source>
</evidence>
<dbReference type="GO" id="GO:0000976">
    <property type="term" value="F:transcription cis-regulatory region binding"/>
    <property type="evidence" value="ECO:0007669"/>
    <property type="project" value="TreeGrafter"/>
</dbReference>
<name>A0A1I5E1F4_9MICO</name>
<dbReference type="PANTHER" id="PTHR33202:SF18">
    <property type="entry name" value="TRANSCRIPTIONAL REGULATOR FURA"/>
    <property type="match status" value="1"/>
</dbReference>
<dbReference type="Gene3D" id="1.10.10.10">
    <property type="entry name" value="Winged helix-like DNA-binding domain superfamily/Winged helix DNA-binding domain"/>
    <property type="match status" value="1"/>
</dbReference>
<dbReference type="GO" id="GO:0005737">
    <property type="term" value="C:cytoplasm"/>
    <property type="evidence" value="ECO:0007669"/>
    <property type="project" value="UniProtKB-SubCell"/>
</dbReference>
<keyword evidence="10" id="KW-0804">Transcription</keyword>
<evidence type="ECO:0000313" key="13">
    <source>
        <dbReference type="Proteomes" id="UP000198867"/>
    </source>
</evidence>
<dbReference type="InterPro" id="IPR002481">
    <property type="entry name" value="FUR"/>
</dbReference>
<evidence type="ECO:0000256" key="7">
    <source>
        <dbReference type="ARBA" id="ARBA00023004"/>
    </source>
</evidence>
<dbReference type="InterPro" id="IPR036388">
    <property type="entry name" value="WH-like_DNA-bd_sf"/>
</dbReference>
<feature type="binding site" evidence="11">
    <location>
        <position position="139"/>
    </location>
    <ligand>
        <name>Zn(2+)</name>
        <dbReference type="ChEBI" id="CHEBI:29105"/>
    </ligand>
</feature>
<dbReference type="Proteomes" id="UP000198867">
    <property type="component" value="Unassembled WGS sequence"/>
</dbReference>
<evidence type="ECO:0000313" key="12">
    <source>
        <dbReference type="EMBL" id="SFO05090.1"/>
    </source>
</evidence>
<feature type="binding site" evidence="11">
    <location>
        <position position="99"/>
    </location>
    <ligand>
        <name>Zn(2+)</name>
        <dbReference type="ChEBI" id="CHEBI:29105"/>
    </ligand>
</feature>
<dbReference type="CDD" id="cd07153">
    <property type="entry name" value="Fur_like"/>
    <property type="match status" value="1"/>
</dbReference>
<dbReference type="InterPro" id="IPR043135">
    <property type="entry name" value="Fur_C"/>
</dbReference>
<dbReference type="AlphaFoldDB" id="A0A1I5E1F4"/>
<dbReference type="SUPFAM" id="SSF46785">
    <property type="entry name" value="Winged helix' DNA-binding domain"/>
    <property type="match status" value="1"/>
</dbReference>
<feature type="binding site" evidence="11">
    <location>
        <position position="136"/>
    </location>
    <ligand>
        <name>Zn(2+)</name>
        <dbReference type="ChEBI" id="CHEBI:29105"/>
    </ligand>
</feature>
<evidence type="ECO:0000256" key="8">
    <source>
        <dbReference type="ARBA" id="ARBA00023015"/>
    </source>
</evidence>
<evidence type="ECO:0000256" key="9">
    <source>
        <dbReference type="ARBA" id="ARBA00023125"/>
    </source>
</evidence>
<organism evidence="12 13">
    <name type="scientific">Mycetocola miduiensis</name>
    <dbReference type="NCBI Taxonomy" id="995034"/>
    <lineage>
        <taxon>Bacteria</taxon>
        <taxon>Bacillati</taxon>
        <taxon>Actinomycetota</taxon>
        <taxon>Actinomycetes</taxon>
        <taxon>Micrococcales</taxon>
        <taxon>Microbacteriaceae</taxon>
        <taxon>Mycetocola</taxon>
    </lineage>
</organism>
<dbReference type="STRING" id="995034.SAMN05216219_3219"/>
<comment type="cofactor">
    <cofactor evidence="11">
        <name>Zn(2+)</name>
        <dbReference type="ChEBI" id="CHEBI:29105"/>
    </cofactor>
    <text evidence="11">Binds 1 zinc ion per subunit.</text>
</comment>
<evidence type="ECO:0000256" key="11">
    <source>
        <dbReference type="PIRSR" id="PIRSR602481-1"/>
    </source>
</evidence>
<comment type="subcellular location">
    <subcellularLocation>
        <location evidence="1">Cytoplasm</location>
    </subcellularLocation>
</comment>
<keyword evidence="8" id="KW-0805">Transcription regulation</keyword>
<comment type="similarity">
    <text evidence="2">Belongs to the Fur family.</text>
</comment>
<keyword evidence="7" id="KW-0408">Iron</keyword>
<evidence type="ECO:0000256" key="10">
    <source>
        <dbReference type="ARBA" id="ARBA00023163"/>
    </source>
</evidence>
<keyword evidence="4" id="KW-0678">Repressor</keyword>
<dbReference type="Pfam" id="PF01475">
    <property type="entry name" value="FUR"/>
    <property type="match status" value="1"/>
</dbReference>
<sequence>MTTTRPGTERDLLRSAGLRATEQRVAVLRALESNPHADAQGVFDVVRSELPDTSLQAVYGVLSALTDAGLARRIEPAGSPARYELRVGDNHHHIVCSRCGAIGDVDCAVGAAPCLTPAETSGFTLTTAEVTYWGLCPDCATAPLG</sequence>
<keyword evidence="3" id="KW-0963">Cytoplasm</keyword>
<dbReference type="Gene3D" id="3.30.1490.190">
    <property type="match status" value="1"/>
</dbReference>
<gene>
    <name evidence="12" type="ORF">SAMN05216219_3219</name>
</gene>
<dbReference type="GO" id="GO:1900376">
    <property type="term" value="P:regulation of secondary metabolite biosynthetic process"/>
    <property type="evidence" value="ECO:0007669"/>
    <property type="project" value="TreeGrafter"/>
</dbReference>
<evidence type="ECO:0000256" key="4">
    <source>
        <dbReference type="ARBA" id="ARBA00022491"/>
    </source>
</evidence>
<keyword evidence="6 11" id="KW-0862">Zinc</keyword>
<accession>A0A1I5E1F4</accession>
<evidence type="ECO:0000256" key="5">
    <source>
        <dbReference type="ARBA" id="ARBA00022723"/>
    </source>
</evidence>
<dbReference type="OrthoDB" id="5242893at2"/>
<evidence type="ECO:0000256" key="6">
    <source>
        <dbReference type="ARBA" id="ARBA00022833"/>
    </source>
</evidence>
<dbReference type="RefSeq" id="WP_090713258.1">
    <property type="nucleotide sequence ID" value="NZ_FOVM01000012.1"/>
</dbReference>